<dbReference type="EMBL" id="JAUIQD010000003">
    <property type="protein sequence ID" value="KAK3357679.1"/>
    <property type="molecule type" value="Genomic_DNA"/>
</dbReference>
<comment type="caution">
    <text evidence="3">The sequence shown here is derived from an EMBL/GenBank/DDBJ whole genome shotgun (WGS) entry which is preliminary data.</text>
</comment>
<feature type="compositionally biased region" description="Low complexity" evidence="1">
    <location>
        <begin position="131"/>
        <end position="142"/>
    </location>
</feature>
<protein>
    <submittedName>
        <fullName evidence="3">Uncharacterized protein</fullName>
    </submittedName>
</protein>
<organism evidence="3 4">
    <name type="scientific">Lasiosphaeria hispida</name>
    <dbReference type="NCBI Taxonomy" id="260671"/>
    <lineage>
        <taxon>Eukaryota</taxon>
        <taxon>Fungi</taxon>
        <taxon>Dikarya</taxon>
        <taxon>Ascomycota</taxon>
        <taxon>Pezizomycotina</taxon>
        <taxon>Sordariomycetes</taxon>
        <taxon>Sordariomycetidae</taxon>
        <taxon>Sordariales</taxon>
        <taxon>Lasiosphaeriaceae</taxon>
        <taxon>Lasiosphaeria</taxon>
    </lineage>
</organism>
<evidence type="ECO:0000256" key="2">
    <source>
        <dbReference type="SAM" id="SignalP"/>
    </source>
</evidence>
<name>A0AAJ0HN76_9PEZI</name>
<evidence type="ECO:0000313" key="3">
    <source>
        <dbReference type="EMBL" id="KAK3357679.1"/>
    </source>
</evidence>
<keyword evidence="4" id="KW-1185">Reference proteome</keyword>
<accession>A0AAJ0HN76</accession>
<gene>
    <name evidence="3" type="ORF">B0T25DRAFT_539870</name>
</gene>
<evidence type="ECO:0000313" key="4">
    <source>
        <dbReference type="Proteomes" id="UP001275084"/>
    </source>
</evidence>
<reference evidence="3" key="2">
    <citation type="submission" date="2023-06" db="EMBL/GenBank/DDBJ databases">
        <authorList>
            <consortium name="Lawrence Berkeley National Laboratory"/>
            <person name="Haridas S."/>
            <person name="Hensen N."/>
            <person name="Bonometti L."/>
            <person name="Westerberg I."/>
            <person name="Brannstrom I.O."/>
            <person name="Guillou S."/>
            <person name="Cros-Aarteil S."/>
            <person name="Calhoun S."/>
            <person name="Kuo A."/>
            <person name="Mondo S."/>
            <person name="Pangilinan J."/>
            <person name="Riley R."/>
            <person name="Labutti K."/>
            <person name="Andreopoulos B."/>
            <person name="Lipzen A."/>
            <person name="Chen C."/>
            <person name="Yanf M."/>
            <person name="Daum C."/>
            <person name="Ng V."/>
            <person name="Clum A."/>
            <person name="Steindorff A."/>
            <person name="Ohm R."/>
            <person name="Martin F."/>
            <person name="Silar P."/>
            <person name="Natvig D."/>
            <person name="Lalanne C."/>
            <person name="Gautier V."/>
            <person name="Ament-Velasquez S.L."/>
            <person name="Kruys A."/>
            <person name="Hutchinson M.I."/>
            <person name="Powell A.J."/>
            <person name="Barry K."/>
            <person name="Miller A.N."/>
            <person name="Grigoriev I.V."/>
            <person name="Debuchy R."/>
            <person name="Gladieux P."/>
            <person name="Thoren M.H."/>
            <person name="Johannesson H."/>
        </authorList>
    </citation>
    <scope>NUCLEOTIDE SEQUENCE</scope>
    <source>
        <strain evidence="3">CBS 955.72</strain>
    </source>
</reference>
<reference evidence="3" key="1">
    <citation type="journal article" date="2023" name="Mol. Phylogenet. Evol.">
        <title>Genome-scale phylogeny and comparative genomics of the fungal order Sordariales.</title>
        <authorList>
            <person name="Hensen N."/>
            <person name="Bonometti L."/>
            <person name="Westerberg I."/>
            <person name="Brannstrom I.O."/>
            <person name="Guillou S."/>
            <person name="Cros-Aarteil S."/>
            <person name="Calhoun S."/>
            <person name="Haridas S."/>
            <person name="Kuo A."/>
            <person name="Mondo S."/>
            <person name="Pangilinan J."/>
            <person name="Riley R."/>
            <person name="LaButti K."/>
            <person name="Andreopoulos B."/>
            <person name="Lipzen A."/>
            <person name="Chen C."/>
            <person name="Yan M."/>
            <person name="Daum C."/>
            <person name="Ng V."/>
            <person name="Clum A."/>
            <person name="Steindorff A."/>
            <person name="Ohm R.A."/>
            <person name="Martin F."/>
            <person name="Silar P."/>
            <person name="Natvig D.O."/>
            <person name="Lalanne C."/>
            <person name="Gautier V."/>
            <person name="Ament-Velasquez S.L."/>
            <person name="Kruys A."/>
            <person name="Hutchinson M.I."/>
            <person name="Powell A.J."/>
            <person name="Barry K."/>
            <person name="Miller A.N."/>
            <person name="Grigoriev I.V."/>
            <person name="Debuchy R."/>
            <person name="Gladieux P."/>
            <person name="Hiltunen Thoren M."/>
            <person name="Johannesson H."/>
        </authorList>
    </citation>
    <scope>NUCLEOTIDE SEQUENCE</scope>
    <source>
        <strain evidence="3">CBS 955.72</strain>
    </source>
</reference>
<feature type="chain" id="PRO_5042496227" evidence="2">
    <location>
        <begin position="24"/>
        <end position="221"/>
    </location>
</feature>
<feature type="region of interest" description="Disordered" evidence="1">
    <location>
        <begin position="177"/>
        <end position="221"/>
    </location>
</feature>
<sequence>MHQSAFAPVLNLLLVPPAGPAWQGPVTPAVPAARSGYAPSCLLPNYNSRAVVSRTSTHTPAQTRANTNARLAPAHIGSSSFAGLAALAGLVSPSLLLSIITMPTRHCGGARRHGTSQPEDSTIGNLRDKGTSSCNTSTTHSSFRSAMQKTALEHWQRRTGRHVRVLETGELAAHIGSTRRDRAHSGSGHIHPMFSLPSSPGRSIHASQRGKWITPSSGGFA</sequence>
<evidence type="ECO:0000256" key="1">
    <source>
        <dbReference type="SAM" id="MobiDB-lite"/>
    </source>
</evidence>
<dbReference type="Proteomes" id="UP001275084">
    <property type="component" value="Unassembled WGS sequence"/>
</dbReference>
<proteinExistence type="predicted"/>
<feature type="compositionally biased region" description="Polar residues" evidence="1">
    <location>
        <begin position="115"/>
        <end position="124"/>
    </location>
</feature>
<feature type="region of interest" description="Disordered" evidence="1">
    <location>
        <begin position="108"/>
        <end position="145"/>
    </location>
</feature>
<dbReference type="AlphaFoldDB" id="A0AAJ0HN76"/>
<keyword evidence="2" id="KW-0732">Signal</keyword>
<feature type="signal peptide" evidence="2">
    <location>
        <begin position="1"/>
        <end position="23"/>
    </location>
</feature>